<organism evidence="8 9">
    <name type="scientific">Caenorhabditis auriculariae</name>
    <dbReference type="NCBI Taxonomy" id="2777116"/>
    <lineage>
        <taxon>Eukaryota</taxon>
        <taxon>Metazoa</taxon>
        <taxon>Ecdysozoa</taxon>
        <taxon>Nematoda</taxon>
        <taxon>Chromadorea</taxon>
        <taxon>Rhabditida</taxon>
        <taxon>Rhabditina</taxon>
        <taxon>Rhabditomorpha</taxon>
        <taxon>Rhabditoidea</taxon>
        <taxon>Rhabditidae</taxon>
        <taxon>Peloderinae</taxon>
        <taxon>Caenorhabditis</taxon>
    </lineage>
</organism>
<dbReference type="Gene3D" id="3.40.50.2000">
    <property type="entry name" value="Glycogen Phosphorylase B"/>
    <property type="match status" value="2"/>
</dbReference>
<evidence type="ECO:0000256" key="4">
    <source>
        <dbReference type="ARBA" id="ARBA00022729"/>
    </source>
</evidence>
<dbReference type="GO" id="GO:0015020">
    <property type="term" value="F:glucuronosyltransferase activity"/>
    <property type="evidence" value="ECO:0007669"/>
    <property type="project" value="UniProtKB-EC"/>
</dbReference>
<comment type="caution">
    <text evidence="8">The sequence shown here is derived from an EMBL/GenBank/DDBJ whole genome shotgun (WGS) entry which is preliminary data.</text>
</comment>
<dbReference type="Proteomes" id="UP000835052">
    <property type="component" value="Unassembled WGS sequence"/>
</dbReference>
<dbReference type="PANTHER" id="PTHR48043:SF62">
    <property type="entry name" value="GLUCURONOSYLTRANSFERASE"/>
    <property type="match status" value="1"/>
</dbReference>
<evidence type="ECO:0000313" key="9">
    <source>
        <dbReference type="Proteomes" id="UP000835052"/>
    </source>
</evidence>
<dbReference type="PROSITE" id="PS00375">
    <property type="entry name" value="UDPGT"/>
    <property type="match status" value="1"/>
</dbReference>
<dbReference type="OrthoDB" id="5835829at2759"/>
<comment type="similarity">
    <text evidence="1 6">Belongs to the UDP-glycosyltransferase family.</text>
</comment>
<protein>
    <recommendedName>
        <fullName evidence="7">UDP-glucuronosyltransferase</fullName>
        <ecNumber evidence="7">2.4.1.17</ecNumber>
    </recommendedName>
</protein>
<dbReference type="PANTHER" id="PTHR48043">
    <property type="entry name" value="EG:EG0003.4 PROTEIN-RELATED"/>
    <property type="match status" value="1"/>
</dbReference>
<dbReference type="CDD" id="cd03784">
    <property type="entry name" value="GT1_Gtf-like"/>
    <property type="match status" value="1"/>
</dbReference>
<evidence type="ECO:0000256" key="6">
    <source>
        <dbReference type="RuleBase" id="RU003718"/>
    </source>
</evidence>
<dbReference type="Pfam" id="PF00201">
    <property type="entry name" value="UDPGT"/>
    <property type="match status" value="1"/>
</dbReference>
<sequence length="405" mass="45479">MHKSTSHIITMMPFAKRLAKDGHQVHFLETHSNPKPFKYPPDINYTYIRLKEEPNSAHSYLALTWENAPKSLDVGYAWMAGDSALVEILKNHPNQTRKVLDEDWDMVVFDEIFSVTSHALAYKATKNGRPTVYFSTSAPVYITDYYFSTGTSLAIRPAIQHKISTTFDVESFMSRLQAFANGVELSLVVNLFSNYFAQEGIKRLGIEDFSYFGLARDSSLHYIDSLNQLLSPAPTTTDRLDIAYFCDKDEKLPEDYRKFVEDPASKGTILIAFGSNAQWKFAPKRLTGSYFSFNGVPEQLPNLGNHVLLTEWAPQKALLLHNKTVAYVSHGGIKSLKDAVCGGVPVVFMPIFAEQSYNAEMSRAAGFAHVLDKTSATAAQLQTSLRDIIGNKKYRRALHFMFAGL</sequence>
<dbReference type="GO" id="GO:0016020">
    <property type="term" value="C:membrane"/>
    <property type="evidence" value="ECO:0007669"/>
    <property type="project" value="UniProtKB-SubCell"/>
</dbReference>
<evidence type="ECO:0000256" key="1">
    <source>
        <dbReference type="ARBA" id="ARBA00009995"/>
    </source>
</evidence>
<keyword evidence="9" id="KW-1185">Reference proteome</keyword>
<keyword evidence="2 6" id="KW-0328">Glycosyltransferase</keyword>
<comment type="subcellular location">
    <subcellularLocation>
        <location evidence="7">Membrane</location>
        <topology evidence="7">Single-pass membrane protein</topology>
    </subcellularLocation>
</comment>
<evidence type="ECO:0000256" key="3">
    <source>
        <dbReference type="ARBA" id="ARBA00022679"/>
    </source>
</evidence>
<dbReference type="EMBL" id="CAJGYM010000002">
    <property type="protein sequence ID" value="CAD6185001.1"/>
    <property type="molecule type" value="Genomic_DNA"/>
</dbReference>
<dbReference type="AlphaFoldDB" id="A0A8S1GPX0"/>
<gene>
    <name evidence="8" type="ORF">CAUJ_LOCUS920</name>
</gene>
<dbReference type="SUPFAM" id="SSF53756">
    <property type="entry name" value="UDP-Glycosyltransferase/glycogen phosphorylase"/>
    <property type="match status" value="1"/>
</dbReference>
<proteinExistence type="inferred from homology"/>
<dbReference type="EC" id="2.4.1.17" evidence="7"/>
<accession>A0A8S1GPX0</accession>
<keyword evidence="3 6" id="KW-0808">Transferase</keyword>
<comment type="catalytic activity">
    <reaction evidence="5 7">
        <text>glucuronate acceptor + UDP-alpha-D-glucuronate = acceptor beta-D-glucuronoside + UDP + H(+)</text>
        <dbReference type="Rhea" id="RHEA:21032"/>
        <dbReference type="ChEBI" id="CHEBI:15378"/>
        <dbReference type="ChEBI" id="CHEBI:58052"/>
        <dbReference type="ChEBI" id="CHEBI:58223"/>
        <dbReference type="ChEBI" id="CHEBI:132367"/>
        <dbReference type="ChEBI" id="CHEBI:132368"/>
        <dbReference type="EC" id="2.4.1.17"/>
    </reaction>
</comment>
<reference evidence="8" key="1">
    <citation type="submission" date="2020-10" db="EMBL/GenBank/DDBJ databases">
        <authorList>
            <person name="Kikuchi T."/>
        </authorList>
    </citation>
    <scope>NUCLEOTIDE SEQUENCE</scope>
    <source>
        <strain evidence="8">NKZ352</strain>
    </source>
</reference>
<dbReference type="InterPro" id="IPR050271">
    <property type="entry name" value="UDP-glycosyltransferase"/>
</dbReference>
<evidence type="ECO:0000256" key="5">
    <source>
        <dbReference type="ARBA" id="ARBA00047475"/>
    </source>
</evidence>
<dbReference type="InterPro" id="IPR035595">
    <property type="entry name" value="UDP_glycos_trans_CS"/>
</dbReference>
<keyword evidence="4" id="KW-0732">Signal</keyword>
<dbReference type="InterPro" id="IPR002213">
    <property type="entry name" value="UDP_glucos_trans"/>
</dbReference>
<evidence type="ECO:0000256" key="2">
    <source>
        <dbReference type="ARBA" id="ARBA00022676"/>
    </source>
</evidence>
<name>A0A8S1GPX0_9PELO</name>
<evidence type="ECO:0000256" key="7">
    <source>
        <dbReference type="RuleBase" id="RU362059"/>
    </source>
</evidence>
<evidence type="ECO:0000313" key="8">
    <source>
        <dbReference type="EMBL" id="CAD6185001.1"/>
    </source>
</evidence>